<feature type="transmembrane region" description="Helical" evidence="1">
    <location>
        <begin position="99"/>
        <end position="122"/>
    </location>
</feature>
<dbReference type="Pfam" id="PF01757">
    <property type="entry name" value="Acyl_transf_3"/>
    <property type="match status" value="1"/>
</dbReference>
<accession>A0AAD8AAK8</accession>
<name>A0AAD8AAK8_DIPPU</name>
<dbReference type="AlphaFoldDB" id="A0AAD8AAK8"/>
<reference evidence="4" key="2">
    <citation type="submission" date="2023-05" db="EMBL/GenBank/DDBJ databases">
        <authorList>
            <person name="Fouks B."/>
        </authorList>
    </citation>
    <scope>NUCLEOTIDE SEQUENCE</scope>
    <source>
        <strain evidence="4">Stay&amp;Tobe</strain>
        <tissue evidence="4">Testes</tissue>
    </source>
</reference>
<dbReference type="EMBL" id="JASPKZ010002721">
    <property type="protein sequence ID" value="KAJ9594767.1"/>
    <property type="molecule type" value="Genomic_DNA"/>
</dbReference>
<evidence type="ECO:0000256" key="2">
    <source>
        <dbReference type="SAM" id="SignalP"/>
    </source>
</evidence>
<evidence type="ECO:0000256" key="1">
    <source>
        <dbReference type="SAM" id="Phobius"/>
    </source>
</evidence>
<keyword evidence="1" id="KW-0812">Transmembrane</keyword>
<feature type="chain" id="PRO_5042192206" description="Acyltransferase 3 domain-containing protein" evidence="2">
    <location>
        <begin position="18"/>
        <end position="253"/>
    </location>
</feature>
<gene>
    <name evidence="4" type="ORF">L9F63_013927</name>
</gene>
<dbReference type="GO" id="GO:0016747">
    <property type="term" value="F:acyltransferase activity, transferring groups other than amino-acyl groups"/>
    <property type="evidence" value="ECO:0007669"/>
    <property type="project" value="InterPro"/>
</dbReference>
<feature type="transmembrane region" description="Helical" evidence="1">
    <location>
        <begin position="224"/>
        <end position="242"/>
    </location>
</feature>
<keyword evidence="1" id="KW-1133">Transmembrane helix</keyword>
<dbReference type="InterPro" id="IPR002656">
    <property type="entry name" value="Acyl_transf_3_dom"/>
</dbReference>
<feature type="domain" description="Acyltransferase 3" evidence="3">
    <location>
        <begin position="58"/>
        <end position="248"/>
    </location>
</feature>
<dbReference type="PANTHER" id="PTHR11161">
    <property type="entry name" value="O-ACYLTRANSFERASE"/>
    <property type="match status" value="1"/>
</dbReference>
<feature type="transmembrane region" description="Helical" evidence="1">
    <location>
        <begin position="134"/>
        <end position="160"/>
    </location>
</feature>
<feature type="non-terminal residue" evidence="4">
    <location>
        <position position="253"/>
    </location>
</feature>
<dbReference type="Proteomes" id="UP001233999">
    <property type="component" value="Unassembled WGS sequence"/>
</dbReference>
<feature type="transmembrane region" description="Helical" evidence="1">
    <location>
        <begin position="61"/>
        <end position="79"/>
    </location>
</feature>
<evidence type="ECO:0000313" key="4">
    <source>
        <dbReference type="EMBL" id="KAJ9594767.1"/>
    </source>
</evidence>
<comment type="caution">
    <text evidence="4">The sequence shown here is derived from an EMBL/GenBank/DDBJ whole genome shotgun (WGS) entry which is preliminary data.</text>
</comment>
<protein>
    <recommendedName>
        <fullName evidence="3">Acyltransferase 3 domain-containing protein</fullName>
    </recommendedName>
</protein>
<feature type="transmembrane region" description="Helical" evidence="1">
    <location>
        <begin position="194"/>
        <end position="212"/>
    </location>
</feature>
<sequence length="253" mass="29105">YVLSLFGLLCVLSTVYDIKVTNSGKKKDILRAFSWYTNGKKLLKIRSSSDEKMKCLPGLKFLSIMWIIIGHSYFMQGTIPATNMNTYRKALSGWDHFPVGISIFSVESFFLMSGLLVGNTFFKTTEEGKKVNIFLFYILRYVRLTPVLALATLIHSGLILHMDSGPLWDKQIEQTIRVCKKNWWTTLLYCVKEAWYLAVDTQLYILSSLFLIPLLKRPRFGPKILYAAMIISITTSFLQLYINNVTFGFQAER</sequence>
<organism evidence="4 5">
    <name type="scientific">Diploptera punctata</name>
    <name type="common">Pacific beetle cockroach</name>
    <dbReference type="NCBI Taxonomy" id="6984"/>
    <lineage>
        <taxon>Eukaryota</taxon>
        <taxon>Metazoa</taxon>
        <taxon>Ecdysozoa</taxon>
        <taxon>Arthropoda</taxon>
        <taxon>Hexapoda</taxon>
        <taxon>Insecta</taxon>
        <taxon>Pterygota</taxon>
        <taxon>Neoptera</taxon>
        <taxon>Polyneoptera</taxon>
        <taxon>Dictyoptera</taxon>
        <taxon>Blattodea</taxon>
        <taxon>Blaberoidea</taxon>
        <taxon>Blaberidae</taxon>
        <taxon>Diplopterinae</taxon>
        <taxon>Diploptera</taxon>
    </lineage>
</organism>
<reference evidence="4" key="1">
    <citation type="journal article" date="2023" name="IScience">
        <title>Live-bearing cockroach genome reveals convergent evolutionary mechanisms linked to viviparity in insects and beyond.</title>
        <authorList>
            <person name="Fouks B."/>
            <person name="Harrison M.C."/>
            <person name="Mikhailova A.A."/>
            <person name="Marchal E."/>
            <person name="English S."/>
            <person name="Carruthers M."/>
            <person name="Jennings E.C."/>
            <person name="Chiamaka E.L."/>
            <person name="Frigard R.A."/>
            <person name="Pippel M."/>
            <person name="Attardo G.M."/>
            <person name="Benoit J.B."/>
            <person name="Bornberg-Bauer E."/>
            <person name="Tobe S.S."/>
        </authorList>
    </citation>
    <scope>NUCLEOTIDE SEQUENCE</scope>
    <source>
        <strain evidence="4">Stay&amp;Tobe</strain>
    </source>
</reference>
<evidence type="ECO:0000313" key="5">
    <source>
        <dbReference type="Proteomes" id="UP001233999"/>
    </source>
</evidence>
<dbReference type="InterPro" id="IPR052728">
    <property type="entry name" value="O2_lipid_transport_reg"/>
</dbReference>
<keyword evidence="1" id="KW-0472">Membrane</keyword>
<evidence type="ECO:0000259" key="3">
    <source>
        <dbReference type="Pfam" id="PF01757"/>
    </source>
</evidence>
<dbReference type="PANTHER" id="PTHR11161:SF0">
    <property type="entry name" value="O-ACYLTRANSFERASE LIKE PROTEIN"/>
    <property type="match status" value="1"/>
</dbReference>
<proteinExistence type="predicted"/>
<feature type="signal peptide" evidence="2">
    <location>
        <begin position="1"/>
        <end position="17"/>
    </location>
</feature>
<keyword evidence="2" id="KW-0732">Signal</keyword>
<keyword evidence="5" id="KW-1185">Reference proteome</keyword>